<dbReference type="GO" id="GO:0016832">
    <property type="term" value="F:aldehyde-lyase activity"/>
    <property type="evidence" value="ECO:0007669"/>
    <property type="project" value="TreeGrafter"/>
</dbReference>
<dbReference type="Gene3D" id="3.40.225.10">
    <property type="entry name" value="Class II aldolase/adducin N-terminal domain"/>
    <property type="match status" value="1"/>
</dbReference>
<dbReference type="Proteomes" id="UP000001784">
    <property type="component" value="Chromosome"/>
</dbReference>
<organism evidence="4 5">
    <name type="scientific">Syntrophobacter fumaroxidans (strain DSM 10017 / MPOB)</name>
    <dbReference type="NCBI Taxonomy" id="335543"/>
    <lineage>
        <taxon>Bacteria</taxon>
        <taxon>Pseudomonadati</taxon>
        <taxon>Thermodesulfobacteriota</taxon>
        <taxon>Syntrophobacteria</taxon>
        <taxon>Syntrophobacterales</taxon>
        <taxon>Syntrophobacteraceae</taxon>
        <taxon>Syntrophobacter</taxon>
    </lineage>
</organism>
<dbReference type="Pfam" id="PF00596">
    <property type="entry name" value="Aldolase_II"/>
    <property type="match status" value="1"/>
</dbReference>
<proteinExistence type="predicted"/>
<dbReference type="FunCoup" id="A0LL43">
    <property type="interactions" value="155"/>
</dbReference>
<keyword evidence="1" id="KW-0479">Metal-binding</keyword>
<dbReference type="STRING" id="335543.Sfum_2465"/>
<dbReference type="HOGENOM" id="CLU_006033_3_1_7"/>
<dbReference type="EMBL" id="CP000478">
    <property type="protein sequence ID" value="ABK18145.1"/>
    <property type="molecule type" value="Genomic_DNA"/>
</dbReference>
<dbReference type="eggNOG" id="COG0235">
    <property type="taxonomic scope" value="Bacteria"/>
</dbReference>
<dbReference type="SUPFAM" id="SSF53639">
    <property type="entry name" value="AraD/HMP-PK domain-like"/>
    <property type="match status" value="1"/>
</dbReference>
<keyword evidence="5" id="KW-1185">Reference proteome</keyword>
<dbReference type="AlphaFoldDB" id="A0LL43"/>
<sequence length="215" mass="23413">MREETALRSELVAICRKLERKGLIASADGNVSCRVGADRLLITPSGKPKTDLEPRDLIGVNALGERVSGHGRPSSEIHMHLAVYAQRSDVSAIVHAHPPLLTAMTLAGQPFRADILPEVWLTVGTVPTAPYATPSTSEVPDSIAPFIADHHAILLERHGSLTFGRTLGEAYRRLEILEHAAHTLFYALLIGGCPPPAMPDKDREKLDQVRKKLFA</sequence>
<feature type="domain" description="Class II aldolase/adducin N-terminal" evidence="3">
    <location>
        <begin position="9"/>
        <end position="185"/>
    </location>
</feature>
<accession>A0LL43</accession>
<dbReference type="KEGG" id="sfu:Sfum_2465"/>
<gene>
    <name evidence="4" type="ordered locus">Sfum_2465</name>
</gene>
<reference evidence="4 5" key="1">
    <citation type="submission" date="2006-10" db="EMBL/GenBank/DDBJ databases">
        <title>Complete sequence of Syntrophobacter fumaroxidans MPOB.</title>
        <authorList>
            <consortium name="US DOE Joint Genome Institute"/>
            <person name="Copeland A."/>
            <person name="Lucas S."/>
            <person name="Lapidus A."/>
            <person name="Barry K."/>
            <person name="Detter J.C."/>
            <person name="Glavina del Rio T."/>
            <person name="Hammon N."/>
            <person name="Israni S."/>
            <person name="Pitluck S."/>
            <person name="Goltsman E.G."/>
            <person name="Martinez M."/>
            <person name="Schmutz J."/>
            <person name="Larimer F."/>
            <person name="Land M."/>
            <person name="Hauser L."/>
            <person name="Kyrpides N."/>
            <person name="Kim E."/>
            <person name="Boone D.R."/>
            <person name="Brockman F."/>
            <person name="Culley D."/>
            <person name="Ferry J."/>
            <person name="Gunsalus R."/>
            <person name="McInerney M.J."/>
            <person name="Morrison M."/>
            <person name="Plugge C."/>
            <person name="Rohlin L."/>
            <person name="Scholten J."/>
            <person name="Sieber J."/>
            <person name="Stams A.J.M."/>
            <person name="Worm P."/>
            <person name="Henstra A.M."/>
            <person name="Richardson P."/>
        </authorList>
    </citation>
    <scope>NUCLEOTIDE SEQUENCE [LARGE SCALE GENOMIC DNA]</scope>
    <source>
        <strain evidence="5">DSM 10017 / MPOB</strain>
    </source>
</reference>
<evidence type="ECO:0000313" key="4">
    <source>
        <dbReference type="EMBL" id="ABK18145.1"/>
    </source>
</evidence>
<dbReference type="PANTHER" id="PTHR22789:SF0">
    <property type="entry name" value="3-OXO-TETRONATE 4-PHOSPHATE DECARBOXYLASE-RELATED"/>
    <property type="match status" value="1"/>
</dbReference>
<dbReference type="SMART" id="SM01007">
    <property type="entry name" value="Aldolase_II"/>
    <property type="match status" value="1"/>
</dbReference>
<name>A0LL43_SYNFM</name>
<evidence type="ECO:0000256" key="2">
    <source>
        <dbReference type="ARBA" id="ARBA00023239"/>
    </source>
</evidence>
<evidence type="ECO:0000313" key="5">
    <source>
        <dbReference type="Proteomes" id="UP000001784"/>
    </source>
</evidence>
<evidence type="ECO:0000259" key="3">
    <source>
        <dbReference type="SMART" id="SM01007"/>
    </source>
</evidence>
<dbReference type="InterPro" id="IPR050197">
    <property type="entry name" value="Aldolase_class_II_sugar_metab"/>
</dbReference>
<dbReference type="InterPro" id="IPR001303">
    <property type="entry name" value="Aldolase_II/adducin_N"/>
</dbReference>
<keyword evidence="2" id="KW-0456">Lyase</keyword>
<dbReference type="InterPro" id="IPR036409">
    <property type="entry name" value="Aldolase_II/adducin_N_sf"/>
</dbReference>
<dbReference type="GO" id="GO:0019323">
    <property type="term" value="P:pentose catabolic process"/>
    <property type="evidence" value="ECO:0007669"/>
    <property type="project" value="TreeGrafter"/>
</dbReference>
<dbReference type="GO" id="GO:0046872">
    <property type="term" value="F:metal ion binding"/>
    <property type="evidence" value="ECO:0007669"/>
    <property type="project" value="UniProtKB-KW"/>
</dbReference>
<dbReference type="PANTHER" id="PTHR22789">
    <property type="entry name" value="FUCULOSE PHOSPHATE ALDOLASE"/>
    <property type="match status" value="1"/>
</dbReference>
<dbReference type="InParanoid" id="A0LL43"/>
<dbReference type="GO" id="GO:0005829">
    <property type="term" value="C:cytosol"/>
    <property type="evidence" value="ECO:0007669"/>
    <property type="project" value="TreeGrafter"/>
</dbReference>
<evidence type="ECO:0000256" key="1">
    <source>
        <dbReference type="ARBA" id="ARBA00022723"/>
    </source>
</evidence>
<protein>
    <submittedName>
        <fullName evidence="4">Class II aldolase/adducin family protein</fullName>
    </submittedName>
</protein>